<sequence>MLNFGAIPPEIISAKMYAGPGSGSLLAAAAAWNALSAELHSAVGNYESVITSLVAENWLGPSAEKMAAAVQPYLAWLAAAAVQTEHVGASAAAAATAYEAAFAATVPPTVISANRTLLANLLASNLFGQNAGAIAAANAQYAEMWAQNSATMTSYAIAARAAGDMTPFSQPRADTAQDAAAGQAAAVSQAGSAAGAAAAPAPTGIWSWLGLAPGSDTSTTGLAGVMNLFSNSNENLLGAFLNNNSVGGLSNAFTTNGILNPTTFIDPAATAAANGAITSATTSGLEDLAAGLGNVGLASSVAKLPGAAATAGLGQASLVGTLSVPTTWADTGATVSTVAATTKVGAAAYHGFGAATPMVMEGAGAVGMPGVPLAGIPGSPEDEFADPIYGFRPRVIGRPPAAG</sequence>
<evidence type="ECO:0000313" key="5">
    <source>
        <dbReference type="Proteomes" id="UP000094224"/>
    </source>
</evidence>
<feature type="domain" description="PPE family C-terminal" evidence="3">
    <location>
        <begin position="310"/>
        <end position="399"/>
    </location>
</feature>
<evidence type="ECO:0000256" key="1">
    <source>
        <dbReference type="ARBA" id="ARBA00010652"/>
    </source>
</evidence>
<evidence type="ECO:0000313" key="4">
    <source>
        <dbReference type="EMBL" id="ODR10428.1"/>
    </source>
</evidence>
<evidence type="ECO:0000259" key="2">
    <source>
        <dbReference type="Pfam" id="PF00823"/>
    </source>
</evidence>
<dbReference type="EMBL" id="MIHC01000002">
    <property type="protein sequence ID" value="ODR10428.1"/>
    <property type="molecule type" value="Genomic_DNA"/>
</dbReference>
<dbReference type="SUPFAM" id="SSF140459">
    <property type="entry name" value="PE/PPE dimer-like"/>
    <property type="match status" value="1"/>
</dbReference>
<dbReference type="Gene3D" id="1.20.1260.20">
    <property type="entry name" value="PPE superfamily"/>
    <property type="match status" value="1"/>
</dbReference>
<dbReference type="Pfam" id="PF00823">
    <property type="entry name" value="PPE"/>
    <property type="match status" value="1"/>
</dbReference>
<accession>A0A1E3T9R4</accession>
<gene>
    <name evidence="4" type="ORF">BHQ21_01710</name>
</gene>
<dbReference type="PANTHER" id="PTHR46766">
    <property type="entry name" value="GLUTAMINE-RICH PROTEIN 2"/>
    <property type="match status" value="1"/>
</dbReference>
<name>A0A1E3T9R4_9MYCO</name>
<dbReference type="InterPro" id="IPR022171">
    <property type="entry name" value="PPE_C"/>
</dbReference>
<protein>
    <recommendedName>
        <fullName evidence="6">PPE family protein</fullName>
    </recommendedName>
</protein>
<evidence type="ECO:0000259" key="3">
    <source>
        <dbReference type="Pfam" id="PF12484"/>
    </source>
</evidence>
<dbReference type="STRING" id="243061.AWC25_13355"/>
<comment type="caution">
    <text evidence="4">The sequence shown here is derived from an EMBL/GenBank/DDBJ whole genome shotgun (WGS) entry which is preliminary data.</text>
</comment>
<evidence type="ECO:0008006" key="6">
    <source>
        <dbReference type="Google" id="ProtNLM"/>
    </source>
</evidence>
<proteinExistence type="inferred from homology"/>
<keyword evidence="5" id="KW-1185">Reference proteome</keyword>
<dbReference type="InterPro" id="IPR038332">
    <property type="entry name" value="PPE_sf"/>
</dbReference>
<dbReference type="Proteomes" id="UP000094224">
    <property type="component" value="Unassembled WGS sequence"/>
</dbReference>
<dbReference type="AlphaFoldDB" id="A0A1E3T9R4"/>
<feature type="domain" description="PPE" evidence="2">
    <location>
        <begin position="3"/>
        <end position="164"/>
    </location>
</feature>
<dbReference type="PANTHER" id="PTHR46766:SF1">
    <property type="entry name" value="GLUTAMINE-RICH PROTEIN 2"/>
    <property type="match status" value="1"/>
</dbReference>
<organism evidence="4 5">
    <name type="scientific">Mycobacterium sherrisii</name>
    <dbReference type="NCBI Taxonomy" id="243061"/>
    <lineage>
        <taxon>Bacteria</taxon>
        <taxon>Bacillati</taxon>
        <taxon>Actinomycetota</taxon>
        <taxon>Actinomycetes</taxon>
        <taxon>Mycobacteriales</taxon>
        <taxon>Mycobacteriaceae</taxon>
        <taxon>Mycobacterium</taxon>
        <taxon>Mycobacterium simiae complex</taxon>
    </lineage>
</organism>
<dbReference type="Pfam" id="PF12484">
    <property type="entry name" value="PPE-SVP"/>
    <property type="match status" value="1"/>
</dbReference>
<dbReference type="InterPro" id="IPR000030">
    <property type="entry name" value="PPE_dom"/>
</dbReference>
<comment type="similarity">
    <text evidence="1">Belongs to the mycobacterial PPE family.</text>
</comment>
<dbReference type="RefSeq" id="WP_069398592.1">
    <property type="nucleotide sequence ID" value="NZ_MIHC01000002.1"/>
</dbReference>
<dbReference type="GO" id="GO:0052572">
    <property type="term" value="P:response to host immune response"/>
    <property type="evidence" value="ECO:0007669"/>
    <property type="project" value="TreeGrafter"/>
</dbReference>
<reference evidence="5" key="1">
    <citation type="submission" date="2016-09" db="EMBL/GenBank/DDBJ databases">
        <authorList>
            <person name="Greninger A.L."/>
            <person name="Jerome K.R."/>
            <person name="Mcnair B."/>
            <person name="Wallis C."/>
            <person name="Fang F."/>
        </authorList>
    </citation>
    <scope>NUCLEOTIDE SEQUENCE [LARGE SCALE GENOMIC DNA]</scope>
    <source>
        <strain evidence="5">BC1_M4</strain>
    </source>
</reference>